<name>A0ACB8ZCU6_9ASTR</name>
<evidence type="ECO:0000313" key="2">
    <source>
        <dbReference type="Proteomes" id="UP001056120"/>
    </source>
</evidence>
<dbReference type="Proteomes" id="UP001056120">
    <property type="component" value="Linkage Group LG26"/>
</dbReference>
<sequence length="206" mass="23159">MVHPYLVFDGDNEGWCRTHFWDESAVSFCLGGAWHTTSIARFGVELGVYTEDEIYESGFYESTHIFPDEEDRNNPEWGHARTSFWNEVGTGEYNASRTKSSKLKDPLLRYIHRLLSHSLGKAPNYLGEVGSLDGAFGPPHGLLDLGICASMGMVTHLPNGQPRFQDSKGQVWDPEDPEHVITELDIQNSPQRQHSSRYEVGTSSSQ</sequence>
<reference evidence="1 2" key="2">
    <citation type="journal article" date="2022" name="Mol. Ecol. Resour.">
        <title>The genomes of chicory, endive, great burdock and yacon provide insights into Asteraceae paleo-polyploidization history and plant inulin production.</title>
        <authorList>
            <person name="Fan W."/>
            <person name="Wang S."/>
            <person name="Wang H."/>
            <person name="Wang A."/>
            <person name="Jiang F."/>
            <person name="Liu H."/>
            <person name="Zhao H."/>
            <person name="Xu D."/>
            <person name="Zhang Y."/>
        </authorList>
    </citation>
    <scope>NUCLEOTIDE SEQUENCE [LARGE SCALE GENOMIC DNA]</scope>
    <source>
        <strain evidence="2">cv. Yunnan</strain>
        <tissue evidence="1">Leaves</tissue>
    </source>
</reference>
<proteinExistence type="predicted"/>
<protein>
    <submittedName>
        <fullName evidence="1">Uncharacterized protein</fullName>
    </submittedName>
</protein>
<evidence type="ECO:0000313" key="1">
    <source>
        <dbReference type="EMBL" id="KAI3695130.1"/>
    </source>
</evidence>
<organism evidence="1 2">
    <name type="scientific">Smallanthus sonchifolius</name>
    <dbReference type="NCBI Taxonomy" id="185202"/>
    <lineage>
        <taxon>Eukaryota</taxon>
        <taxon>Viridiplantae</taxon>
        <taxon>Streptophyta</taxon>
        <taxon>Embryophyta</taxon>
        <taxon>Tracheophyta</taxon>
        <taxon>Spermatophyta</taxon>
        <taxon>Magnoliopsida</taxon>
        <taxon>eudicotyledons</taxon>
        <taxon>Gunneridae</taxon>
        <taxon>Pentapetalae</taxon>
        <taxon>asterids</taxon>
        <taxon>campanulids</taxon>
        <taxon>Asterales</taxon>
        <taxon>Asteraceae</taxon>
        <taxon>Asteroideae</taxon>
        <taxon>Heliantheae alliance</taxon>
        <taxon>Millerieae</taxon>
        <taxon>Smallanthus</taxon>
    </lineage>
</organism>
<gene>
    <name evidence="1" type="ORF">L1987_78118</name>
</gene>
<dbReference type="EMBL" id="CM042043">
    <property type="protein sequence ID" value="KAI3695130.1"/>
    <property type="molecule type" value="Genomic_DNA"/>
</dbReference>
<accession>A0ACB8ZCU6</accession>
<reference evidence="2" key="1">
    <citation type="journal article" date="2022" name="Mol. Ecol. Resour.">
        <title>The genomes of chicory, endive, great burdock and yacon provide insights into Asteraceae palaeo-polyploidization history and plant inulin production.</title>
        <authorList>
            <person name="Fan W."/>
            <person name="Wang S."/>
            <person name="Wang H."/>
            <person name="Wang A."/>
            <person name="Jiang F."/>
            <person name="Liu H."/>
            <person name="Zhao H."/>
            <person name="Xu D."/>
            <person name="Zhang Y."/>
        </authorList>
    </citation>
    <scope>NUCLEOTIDE SEQUENCE [LARGE SCALE GENOMIC DNA]</scope>
    <source>
        <strain evidence="2">cv. Yunnan</strain>
    </source>
</reference>
<comment type="caution">
    <text evidence="1">The sequence shown here is derived from an EMBL/GenBank/DDBJ whole genome shotgun (WGS) entry which is preliminary data.</text>
</comment>
<keyword evidence="2" id="KW-1185">Reference proteome</keyword>